<dbReference type="SUPFAM" id="SSF56219">
    <property type="entry name" value="DNase I-like"/>
    <property type="match status" value="1"/>
</dbReference>
<gene>
    <name evidence="3" type="ORF">UJA718_LOCUS14949</name>
</gene>
<proteinExistence type="predicted"/>
<comment type="caution">
    <text evidence="3">The sequence shown here is derived from an EMBL/GenBank/DDBJ whole genome shotgun (WGS) entry which is preliminary data.</text>
</comment>
<name>A0A820KD66_9BILA</name>
<dbReference type="Proteomes" id="UP000663873">
    <property type="component" value="Unassembled WGS sequence"/>
</dbReference>
<feature type="region of interest" description="Disordered" evidence="1">
    <location>
        <begin position="1"/>
        <end position="26"/>
    </location>
</feature>
<dbReference type="InterPro" id="IPR036691">
    <property type="entry name" value="Endo/exonu/phosph_ase_sf"/>
</dbReference>
<sequence>MSTSLHSSTVQTGQQSASKYNSTENANPRDEAMHQLEFWNFSPKDQKLVLSLLDEWYTGWGTRALEAIDLMYNIQASICIFTEVGELWNTCRSPHFNTFYQKGTNKNGGVCIAVGKHLKATRIEVNIPNTVVIDIAGLSEPVRIIGIYWPTSQQRDLDEILSYVVEGTILSGDFNATVKEWNSPVTDKRGAHVKEWINESNLNYIPS</sequence>
<dbReference type="Pfam" id="PF14529">
    <property type="entry name" value="Exo_endo_phos_2"/>
    <property type="match status" value="1"/>
</dbReference>
<dbReference type="AlphaFoldDB" id="A0A820KD66"/>
<evidence type="ECO:0000313" key="3">
    <source>
        <dbReference type="EMBL" id="CAF4338117.1"/>
    </source>
</evidence>
<evidence type="ECO:0000259" key="2">
    <source>
        <dbReference type="Pfam" id="PF14529"/>
    </source>
</evidence>
<feature type="domain" description="Endonuclease/exonuclease/phosphatase" evidence="2">
    <location>
        <begin position="143"/>
        <end position="204"/>
    </location>
</feature>
<keyword evidence="4" id="KW-1185">Reference proteome</keyword>
<protein>
    <recommendedName>
        <fullName evidence="2">Endonuclease/exonuclease/phosphatase domain-containing protein</fullName>
    </recommendedName>
</protein>
<dbReference type="Gene3D" id="3.60.10.10">
    <property type="entry name" value="Endonuclease/exonuclease/phosphatase"/>
    <property type="match status" value="1"/>
</dbReference>
<feature type="non-terminal residue" evidence="3">
    <location>
        <position position="1"/>
    </location>
</feature>
<dbReference type="GO" id="GO:0003824">
    <property type="term" value="F:catalytic activity"/>
    <property type="evidence" value="ECO:0007669"/>
    <property type="project" value="InterPro"/>
</dbReference>
<dbReference type="EMBL" id="CAJOBP010002162">
    <property type="protein sequence ID" value="CAF4338117.1"/>
    <property type="molecule type" value="Genomic_DNA"/>
</dbReference>
<organism evidence="3 4">
    <name type="scientific">Rotaria socialis</name>
    <dbReference type="NCBI Taxonomy" id="392032"/>
    <lineage>
        <taxon>Eukaryota</taxon>
        <taxon>Metazoa</taxon>
        <taxon>Spiralia</taxon>
        <taxon>Gnathifera</taxon>
        <taxon>Rotifera</taxon>
        <taxon>Eurotatoria</taxon>
        <taxon>Bdelloidea</taxon>
        <taxon>Philodinida</taxon>
        <taxon>Philodinidae</taxon>
        <taxon>Rotaria</taxon>
    </lineage>
</organism>
<accession>A0A820KD66</accession>
<evidence type="ECO:0000256" key="1">
    <source>
        <dbReference type="SAM" id="MobiDB-lite"/>
    </source>
</evidence>
<reference evidence="3" key="1">
    <citation type="submission" date="2021-02" db="EMBL/GenBank/DDBJ databases">
        <authorList>
            <person name="Nowell W R."/>
        </authorList>
    </citation>
    <scope>NUCLEOTIDE SEQUENCE</scope>
</reference>
<dbReference type="InterPro" id="IPR005135">
    <property type="entry name" value="Endo/exonuclease/phosphatase"/>
</dbReference>
<evidence type="ECO:0000313" key="4">
    <source>
        <dbReference type="Proteomes" id="UP000663873"/>
    </source>
</evidence>